<dbReference type="GO" id="GO:0004867">
    <property type="term" value="F:serine-type endopeptidase inhibitor activity"/>
    <property type="evidence" value="ECO:0007669"/>
    <property type="project" value="InterPro"/>
</dbReference>
<accession>A0AAY5EI77</accession>
<keyword evidence="1" id="KW-1015">Disulfide bond</keyword>
<reference evidence="3" key="2">
    <citation type="submission" date="2025-08" db="UniProtKB">
        <authorList>
            <consortium name="Ensembl"/>
        </authorList>
    </citation>
    <scope>IDENTIFICATION</scope>
</reference>
<dbReference type="Ensembl" id="ENSEEET00000064107.1">
    <property type="protein sequence ID" value="ENSEEEP00000056279.1"/>
    <property type="gene ID" value="ENSEEEG00000024691.1"/>
</dbReference>
<reference evidence="3" key="3">
    <citation type="submission" date="2025-09" db="UniProtKB">
        <authorList>
            <consortium name="Ensembl"/>
        </authorList>
    </citation>
    <scope>IDENTIFICATION</scope>
</reference>
<keyword evidence="4" id="KW-1185">Reference proteome</keyword>
<dbReference type="InterPro" id="IPR020901">
    <property type="entry name" value="Prtase_inh_Kunz-CS"/>
</dbReference>
<dbReference type="PROSITE" id="PS00280">
    <property type="entry name" value="BPTI_KUNITZ_1"/>
    <property type="match status" value="1"/>
</dbReference>
<dbReference type="GeneTree" id="ENSGT01090000260131"/>
<dbReference type="InterPro" id="IPR050098">
    <property type="entry name" value="TFPI/VKTCI-like"/>
</dbReference>
<dbReference type="InterPro" id="IPR036880">
    <property type="entry name" value="Kunitz_BPTI_sf"/>
</dbReference>
<dbReference type="Proteomes" id="UP000314983">
    <property type="component" value="Chromosome 5"/>
</dbReference>
<evidence type="ECO:0000313" key="4">
    <source>
        <dbReference type="Proteomes" id="UP000314983"/>
    </source>
</evidence>
<evidence type="ECO:0000313" key="3">
    <source>
        <dbReference type="Ensembl" id="ENSEEEP00000056279.1"/>
    </source>
</evidence>
<sequence>MTSGASRTALIRKGQCRIRCIRPNHSMSLAFPEVCVKPVDPGPCRQYVVKWHYDPKANSCAQFWYGGCHGNQNQFDTEKSCRKSCVIG</sequence>
<dbReference type="PROSITE" id="PS50279">
    <property type="entry name" value="BPTI_KUNITZ_2"/>
    <property type="match status" value="1"/>
</dbReference>
<dbReference type="Gene3D" id="4.10.410.10">
    <property type="entry name" value="Pancreatic trypsin inhibitor Kunitz domain"/>
    <property type="match status" value="1"/>
</dbReference>
<feature type="domain" description="BPTI/Kunitz inhibitor" evidence="2">
    <location>
        <begin position="35"/>
        <end position="85"/>
    </location>
</feature>
<dbReference type="PANTHER" id="PTHR10083:SF375">
    <property type="entry name" value="BPTI_KUNITZ INHIBITOR DOMAIN-CONTAINING PROTEIN"/>
    <property type="match status" value="1"/>
</dbReference>
<name>A0AAY5EI77_ELEEL</name>
<evidence type="ECO:0000259" key="2">
    <source>
        <dbReference type="PROSITE" id="PS50279"/>
    </source>
</evidence>
<proteinExistence type="predicted"/>
<dbReference type="FunFam" id="4.10.410.10:FF:000020">
    <property type="entry name" value="Collagen, type VI, alpha 3"/>
    <property type="match status" value="1"/>
</dbReference>
<dbReference type="InterPro" id="IPR002223">
    <property type="entry name" value="Kunitz_BPTI"/>
</dbReference>
<evidence type="ECO:0000256" key="1">
    <source>
        <dbReference type="ARBA" id="ARBA00023157"/>
    </source>
</evidence>
<dbReference type="SUPFAM" id="SSF57362">
    <property type="entry name" value="BPTI-like"/>
    <property type="match status" value="1"/>
</dbReference>
<dbReference type="SMART" id="SM00131">
    <property type="entry name" value="KU"/>
    <property type="match status" value="1"/>
</dbReference>
<dbReference type="PRINTS" id="PR00759">
    <property type="entry name" value="BASICPTASE"/>
</dbReference>
<protein>
    <recommendedName>
        <fullName evidence="2">BPTI/Kunitz inhibitor domain-containing protein</fullName>
    </recommendedName>
</protein>
<dbReference type="GO" id="GO:0005615">
    <property type="term" value="C:extracellular space"/>
    <property type="evidence" value="ECO:0007669"/>
    <property type="project" value="TreeGrafter"/>
</dbReference>
<dbReference type="Pfam" id="PF00014">
    <property type="entry name" value="Kunitz_BPTI"/>
    <property type="match status" value="1"/>
</dbReference>
<dbReference type="PANTHER" id="PTHR10083">
    <property type="entry name" value="KUNITZ-TYPE PROTEASE INHIBITOR-RELATED"/>
    <property type="match status" value="1"/>
</dbReference>
<dbReference type="AlphaFoldDB" id="A0AAY5EI77"/>
<reference evidence="3 4" key="1">
    <citation type="submission" date="2020-05" db="EMBL/GenBank/DDBJ databases">
        <title>Electrophorus electricus (electric eel) genome, fEleEle1, primary haplotype.</title>
        <authorList>
            <person name="Myers G."/>
            <person name="Meyer A."/>
            <person name="Fedrigo O."/>
            <person name="Formenti G."/>
            <person name="Rhie A."/>
            <person name="Tracey A."/>
            <person name="Sims Y."/>
            <person name="Jarvis E.D."/>
        </authorList>
    </citation>
    <scope>NUCLEOTIDE SEQUENCE [LARGE SCALE GENOMIC DNA]</scope>
</reference>
<organism evidence="3 4">
    <name type="scientific">Electrophorus electricus</name>
    <name type="common">Electric eel</name>
    <name type="synonym">Gymnotus electricus</name>
    <dbReference type="NCBI Taxonomy" id="8005"/>
    <lineage>
        <taxon>Eukaryota</taxon>
        <taxon>Metazoa</taxon>
        <taxon>Chordata</taxon>
        <taxon>Craniata</taxon>
        <taxon>Vertebrata</taxon>
        <taxon>Euteleostomi</taxon>
        <taxon>Actinopterygii</taxon>
        <taxon>Neopterygii</taxon>
        <taxon>Teleostei</taxon>
        <taxon>Ostariophysi</taxon>
        <taxon>Gymnotiformes</taxon>
        <taxon>Gymnotoidei</taxon>
        <taxon>Gymnotidae</taxon>
        <taxon>Electrophorus</taxon>
    </lineage>
</organism>